<keyword evidence="7 14" id="KW-0479">Metal-binding</keyword>
<organism evidence="19 20">
    <name type="scientific">Armadillidium nasatum</name>
    <dbReference type="NCBI Taxonomy" id="96803"/>
    <lineage>
        <taxon>Eukaryota</taxon>
        <taxon>Metazoa</taxon>
        <taxon>Ecdysozoa</taxon>
        <taxon>Arthropoda</taxon>
        <taxon>Crustacea</taxon>
        <taxon>Multicrustacea</taxon>
        <taxon>Malacostraca</taxon>
        <taxon>Eumalacostraca</taxon>
        <taxon>Peracarida</taxon>
        <taxon>Isopoda</taxon>
        <taxon>Oniscidea</taxon>
        <taxon>Crinocheta</taxon>
        <taxon>Armadillidiidae</taxon>
        <taxon>Armadillidium</taxon>
    </lineage>
</organism>
<evidence type="ECO:0000256" key="12">
    <source>
        <dbReference type="ARBA" id="ARBA00023242"/>
    </source>
</evidence>
<dbReference type="Pfam" id="PF00817">
    <property type="entry name" value="IMS"/>
    <property type="match status" value="1"/>
</dbReference>
<dbReference type="Proteomes" id="UP000326759">
    <property type="component" value="Unassembled WGS sequence"/>
</dbReference>
<dbReference type="InterPro" id="IPR043128">
    <property type="entry name" value="Rev_trsase/Diguanyl_cyclase"/>
</dbReference>
<feature type="binding site" evidence="14">
    <location>
        <position position="472"/>
    </location>
    <ligand>
        <name>Mg(2+)</name>
        <dbReference type="ChEBI" id="CHEBI:18420"/>
        <label>1</label>
    </ligand>
</feature>
<feature type="region of interest" description="Disordered" evidence="15">
    <location>
        <begin position="974"/>
        <end position="1002"/>
    </location>
</feature>
<dbReference type="CDD" id="cd17719">
    <property type="entry name" value="BRCT_Rev1"/>
    <property type="match status" value="1"/>
</dbReference>
<dbReference type="PROSITE" id="PS50173">
    <property type="entry name" value="UMUC"/>
    <property type="match status" value="1"/>
</dbReference>
<dbReference type="FunFam" id="3.30.1490.100:FF:000001">
    <property type="entry name" value="DNA repair protein REV1"/>
    <property type="match status" value="1"/>
</dbReference>
<proteinExistence type="inferred from homology"/>
<dbReference type="Gene3D" id="1.10.150.20">
    <property type="entry name" value="5' to 3' exonuclease, C-terminal subdomain"/>
    <property type="match status" value="1"/>
</dbReference>
<dbReference type="InterPro" id="IPR036775">
    <property type="entry name" value="DNA_pol_Y-fam_lit_finger_sf"/>
</dbReference>
<dbReference type="SUPFAM" id="SSF56672">
    <property type="entry name" value="DNA/RNA polymerases"/>
    <property type="match status" value="1"/>
</dbReference>
<comment type="subcellular location">
    <subcellularLocation>
        <location evidence="1 13">Nucleus</location>
    </subcellularLocation>
</comment>
<evidence type="ECO:0000256" key="9">
    <source>
        <dbReference type="ARBA" id="ARBA00022842"/>
    </source>
</evidence>
<evidence type="ECO:0000256" key="8">
    <source>
        <dbReference type="ARBA" id="ARBA00022763"/>
    </source>
</evidence>
<dbReference type="PANTHER" id="PTHR45990:SF1">
    <property type="entry name" value="DNA REPAIR PROTEIN REV1"/>
    <property type="match status" value="1"/>
</dbReference>
<dbReference type="Gene3D" id="3.40.50.10190">
    <property type="entry name" value="BRCT domain"/>
    <property type="match status" value="1"/>
</dbReference>
<dbReference type="GO" id="GO:0046872">
    <property type="term" value="F:metal ion binding"/>
    <property type="evidence" value="ECO:0007669"/>
    <property type="project" value="UniProtKB-KW"/>
</dbReference>
<dbReference type="InterPro" id="IPR053848">
    <property type="entry name" value="IMS_HHH_1"/>
</dbReference>
<gene>
    <name evidence="19" type="primary">REV1</name>
    <name evidence="19" type="ORF">Anas_08559</name>
</gene>
<keyword evidence="16" id="KW-0472">Membrane</keyword>
<dbReference type="InterPro" id="IPR001357">
    <property type="entry name" value="BRCT_dom"/>
</dbReference>
<evidence type="ECO:0000256" key="3">
    <source>
        <dbReference type="ARBA" id="ARBA00020399"/>
    </source>
</evidence>
<feature type="domain" description="BRCT" evidence="17">
    <location>
        <begin position="84"/>
        <end position="182"/>
    </location>
</feature>
<keyword evidence="16" id="KW-0812">Transmembrane</keyword>
<dbReference type="FunFam" id="3.40.50.10190:FF:000011">
    <property type="entry name" value="DNA repair protein REV1"/>
    <property type="match status" value="1"/>
</dbReference>
<comment type="function">
    <text evidence="13">Deoxycytidyl transferase involved in DNA repair. Transfers a dCMP residue from dCTP to the 3'-end of a DNA primer in a template-dependent reaction. May assist in the first step in the bypass of abasic lesions by the insertion of a nucleotide opposite the lesion. Required for normal induction of mutations by physical and chemical agents.</text>
</comment>
<dbReference type="Gene3D" id="3.40.1170.60">
    <property type="match status" value="1"/>
</dbReference>
<evidence type="ECO:0000259" key="18">
    <source>
        <dbReference type="PROSITE" id="PS50173"/>
    </source>
</evidence>
<evidence type="ECO:0000256" key="2">
    <source>
        <dbReference type="ARBA" id="ARBA00010945"/>
    </source>
</evidence>
<dbReference type="EC" id="2.7.7.-" evidence="13"/>
<evidence type="ECO:0000256" key="6">
    <source>
        <dbReference type="ARBA" id="ARBA00022695"/>
    </source>
</evidence>
<name>A0A5N5SZR6_9CRUS</name>
<evidence type="ECO:0000256" key="5">
    <source>
        <dbReference type="ARBA" id="ARBA00022679"/>
    </source>
</evidence>
<dbReference type="GO" id="GO:0003684">
    <property type="term" value="F:damaged DNA binding"/>
    <property type="evidence" value="ECO:0007669"/>
    <property type="project" value="UniProtKB-UniRule"/>
</dbReference>
<dbReference type="Gene3D" id="6.10.250.1490">
    <property type="match status" value="1"/>
</dbReference>
<evidence type="ECO:0000256" key="4">
    <source>
        <dbReference type="ARBA" id="ARBA00022634"/>
    </source>
</evidence>
<keyword evidence="9 14" id="KW-0460">Magnesium</keyword>
<dbReference type="Gene3D" id="3.30.1490.100">
    <property type="entry name" value="DNA polymerase, Y-family, little finger domain"/>
    <property type="match status" value="1"/>
</dbReference>
<feature type="compositionally biased region" description="Polar residues" evidence="15">
    <location>
        <begin position="210"/>
        <end position="224"/>
    </location>
</feature>
<dbReference type="GO" id="GO:0017125">
    <property type="term" value="F:deoxycytidyl transferase activity"/>
    <property type="evidence" value="ECO:0007669"/>
    <property type="project" value="TreeGrafter"/>
</dbReference>
<dbReference type="SUPFAM" id="SSF100879">
    <property type="entry name" value="Lesion bypass DNA polymerase (Y-family), little finger domain"/>
    <property type="match status" value="1"/>
</dbReference>
<dbReference type="GO" id="GO:0006281">
    <property type="term" value="P:DNA repair"/>
    <property type="evidence" value="ECO:0007669"/>
    <property type="project" value="UniProtKB-KW"/>
</dbReference>
<dbReference type="OrthoDB" id="427711at2759"/>
<comment type="cofactor">
    <cofactor evidence="14">
        <name>Mg(2+)</name>
        <dbReference type="ChEBI" id="CHEBI:18420"/>
    </cofactor>
    <text evidence="14">Binds 2 magnesium ions.</text>
</comment>
<dbReference type="InterPro" id="IPR043502">
    <property type="entry name" value="DNA/RNA_pol_sf"/>
</dbReference>
<evidence type="ECO:0000313" key="19">
    <source>
        <dbReference type="EMBL" id="KAB7498160.1"/>
    </source>
</evidence>
<evidence type="ECO:0000256" key="15">
    <source>
        <dbReference type="SAM" id="MobiDB-lite"/>
    </source>
</evidence>
<feature type="transmembrane region" description="Helical" evidence="16">
    <location>
        <begin position="499"/>
        <end position="520"/>
    </location>
</feature>
<keyword evidence="6 13" id="KW-0548">Nucleotidyltransferase</keyword>
<dbReference type="SMART" id="SM00292">
    <property type="entry name" value="BRCT"/>
    <property type="match status" value="1"/>
</dbReference>
<dbReference type="Pfam" id="PF11799">
    <property type="entry name" value="IMS_C"/>
    <property type="match status" value="1"/>
</dbReference>
<dbReference type="CDD" id="cd01701">
    <property type="entry name" value="PolY_Rev1"/>
    <property type="match status" value="1"/>
</dbReference>
<keyword evidence="8 13" id="KW-0227">DNA damage</keyword>
<keyword evidence="11 13" id="KW-0234">DNA repair</keyword>
<keyword evidence="5 13" id="KW-0808">Transferase</keyword>
<accession>A0A5N5SZR6</accession>
<dbReference type="InterPro" id="IPR017961">
    <property type="entry name" value="DNA_pol_Y-fam_little_finger"/>
</dbReference>
<dbReference type="EMBL" id="SEYY01019524">
    <property type="protein sequence ID" value="KAB7498160.1"/>
    <property type="molecule type" value="Genomic_DNA"/>
</dbReference>
<feature type="binding site" evidence="14">
    <location>
        <position position="324"/>
    </location>
    <ligand>
        <name>Mg(2+)</name>
        <dbReference type="ChEBI" id="CHEBI:18420"/>
        <label>1</label>
    </ligand>
</feature>
<feature type="region of interest" description="Disordered" evidence="15">
    <location>
        <begin position="208"/>
        <end position="247"/>
    </location>
</feature>
<evidence type="ECO:0000256" key="14">
    <source>
        <dbReference type="PIRSR" id="PIRSR036573-2"/>
    </source>
</evidence>
<dbReference type="Pfam" id="PF16727">
    <property type="entry name" value="REV1_C"/>
    <property type="match status" value="1"/>
</dbReference>
<protein>
    <recommendedName>
        <fullName evidence="3 13">DNA repair protein REV1</fullName>
        <ecNumber evidence="13">2.7.7.-</ecNumber>
    </recommendedName>
</protein>
<feature type="binding site" evidence="14">
    <location>
        <position position="471"/>
    </location>
    <ligand>
        <name>Mg(2+)</name>
        <dbReference type="ChEBI" id="CHEBI:18420"/>
        <label>1</label>
    </ligand>
</feature>
<dbReference type="Gene3D" id="1.20.58.1280">
    <property type="entry name" value="DNA repair protein Rev1, C-terminal domain"/>
    <property type="match status" value="1"/>
</dbReference>
<dbReference type="GO" id="GO:0070987">
    <property type="term" value="P:error-free translesion synthesis"/>
    <property type="evidence" value="ECO:0007669"/>
    <property type="project" value="TreeGrafter"/>
</dbReference>
<reference evidence="19 20" key="1">
    <citation type="journal article" date="2019" name="PLoS Biol.">
        <title>Sex chromosomes control vertical transmission of feminizing Wolbachia symbionts in an isopod.</title>
        <authorList>
            <person name="Becking T."/>
            <person name="Chebbi M.A."/>
            <person name="Giraud I."/>
            <person name="Moumen B."/>
            <person name="Laverre T."/>
            <person name="Caubet Y."/>
            <person name="Peccoud J."/>
            <person name="Gilbert C."/>
            <person name="Cordaux R."/>
        </authorList>
    </citation>
    <scope>NUCLEOTIDE SEQUENCE [LARGE SCALE GENOMIC DNA]</scope>
    <source>
        <strain evidence="19">ANa2</strain>
        <tissue evidence="19">Whole body excluding digestive tract and cuticle</tissue>
    </source>
</reference>
<dbReference type="Pfam" id="PF16589">
    <property type="entry name" value="BRCT_2"/>
    <property type="match status" value="1"/>
</dbReference>
<keyword evidence="12 13" id="KW-0539">Nucleus</keyword>
<evidence type="ECO:0000313" key="20">
    <source>
        <dbReference type="Proteomes" id="UP000326759"/>
    </source>
</evidence>
<evidence type="ECO:0000256" key="7">
    <source>
        <dbReference type="ARBA" id="ARBA00022723"/>
    </source>
</evidence>
<keyword evidence="10 13" id="KW-0238">DNA-binding</keyword>
<evidence type="ECO:0000259" key="17">
    <source>
        <dbReference type="PROSITE" id="PS50172"/>
    </source>
</evidence>
<dbReference type="PANTHER" id="PTHR45990">
    <property type="entry name" value="DNA REPAIR PROTEIN REV1"/>
    <property type="match status" value="1"/>
</dbReference>
<dbReference type="PIRSF" id="PIRSF036573">
    <property type="entry name" value="REV1"/>
    <property type="match status" value="1"/>
</dbReference>
<evidence type="ECO:0000256" key="13">
    <source>
        <dbReference type="PIRNR" id="PIRNR036573"/>
    </source>
</evidence>
<dbReference type="Gene3D" id="3.30.70.270">
    <property type="match status" value="3"/>
</dbReference>
<dbReference type="InterPro" id="IPR036420">
    <property type="entry name" value="BRCT_dom_sf"/>
</dbReference>
<dbReference type="GO" id="GO:0042276">
    <property type="term" value="P:error-prone translesion synthesis"/>
    <property type="evidence" value="ECO:0007669"/>
    <property type="project" value="InterPro"/>
</dbReference>
<comment type="similarity">
    <text evidence="2 13">Belongs to the DNA polymerase type-Y family.</text>
</comment>
<dbReference type="InterPro" id="IPR025527">
    <property type="entry name" value="HUWE1/Rev1_UBM"/>
</dbReference>
<keyword evidence="20" id="KW-1185">Reference proteome</keyword>
<feature type="compositionally biased region" description="Polar residues" evidence="15">
    <location>
        <begin position="231"/>
        <end position="247"/>
    </location>
</feature>
<dbReference type="InterPro" id="IPR001126">
    <property type="entry name" value="UmuC"/>
</dbReference>
<sequence>MEEEEEGKKGTEVKQDLKCGPKYDIPLPQPMRGEKTLKYLYKYMHFHEIFQYSFTTHNLEGGYMAAKISKLQGQFKDEAGNSQERKGIFSGIAIYVNGYTKFVNFSIDFISDPTGEELKRLMVAHGGTYHHYYSRTQTTHIIASNLPNVKVQNMNTDFIVNPNWITESISAGKLLDYKNYLLYTHQNRSQPKLTFGKVSSSGEKICGESLESNEPSVTSESNNTIDEKYLSKNTSTSNDKCSGKSSLSTANPNFLSEFYNNSRLHHISTSGAMFKQYVKELQIRDENFIGREYLKSWLEERGLNRTGNSFSGSEHVDRTIMHIDMDCFFVSVGLINHPELVGQPVAVTHATRNSQPKRNEKEFEKEVNQWKKKYLPNDEVMEEKTKENLEAPKSKSFSLIDDKCSMAEIASCSYEARKRGIKNGMFLGVALKLCPELKTVSYDFEGYTKVSRDLYDIVASYTKNIEAVSCDEMYVDLVEILKECQCSPMDFATCIREQIHVMFGSLFLFYFILLFILIFVKEKTKCACSVGIGPNMVTARLATKKAKPNGQFFLAAGDVEDFMLLQNVTDLPGVGSSMRARLEEKGVITCGDLQNIQLSSLESTFGNKTGKSLYELCRGIDNRPINKEHQRKSVSAEVNYGIRFEGWSDAEKFVSDLSEEASKRLVNVAMKGRNITLKLKVRAKDAPVETAKFMGHGVCDNIAKSSTLSTTTDDRHVIFRECLSLLKQMSVNPKDMRGLGIQVSKLEDSKSSSTVPSIKNFLKLKTSEEESGNSRLSDSFANNTSKSVCHSLHDIMLPEEKEELRANSGKSKLIAKEKNCMNNQFQTELENRKKSVENSATDVAQKTVDMEVLLALPQDLREQVLEEYKSQGYYIPNKSVDSLSPQPGPSNVHINYENIATDIYQSRKTSEVEVVDLEAEDNDVNFENLSYSQIDESFLNALPLDVRYELQTDFQKKKGKIKCNSTATNQISSLPSFTKKKRGGRPKGGGNNGLTGKNDSKNTDVSKVLATENIENNTCCTVVSSSSRSSEEPNLCGETKIDSIKTLIYQWIESCDNPADIDLNILSSFCISLIEAKDLEKLDLVLKFLFSKGSFDWRKGFETILNEVQAEMIKKYEAPLKFDVEESIVTTY</sequence>
<evidence type="ECO:0000256" key="1">
    <source>
        <dbReference type="ARBA" id="ARBA00004123"/>
    </source>
</evidence>
<dbReference type="PROSITE" id="PS50172">
    <property type="entry name" value="BRCT"/>
    <property type="match status" value="1"/>
</dbReference>
<evidence type="ECO:0000256" key="10">
    <source>
        <dbReference type="ARBA" id="ARBA00023125"/>
    </source>
</evidence>
<dbReference type="InterPro" id="IPR012112">
    <property type="entry name" value="REV1"/>
</dbReference>
<comment type="caution">
    <text evidence="19">The sequence shown here is derived from an EMBL/GenBank/DDBJ whole genome shotgun (WGS) entry which is preliminary data.</text>
</comment>
<dbReference type="Pfam" id="PF21999">
    <property type="entry name" value="IMS_HHH_1"/>
    <property type="match status" value="1"/>
</dbReference>
<dbReference type="GO" id="GO:0005634">
    <property type="term" value="C:nucleus"/>
    <property type="evidence" value="ECO:0007669"/>
    <property type="project" value="UniProtKB-SubCell"/>
</dbReference>
<dbReference type="AlphaFoldDB" id="A0A5N5SZR6"/>
<evidence type="ECO:0000256" key="11">
    <source>
        <dbReference type="ARBA" id="ARBA00023204"/>
    </source>
</evidence>
<feature type="domain" description="UmuC" evidence="18">
    <location>
        <begin position="320"/>
        <end position="575"/>
    </location>
</feature>
<keyword evidence="16" id="KW-1133">Transmembrane helix</keyword>
<dbReference type="InterPro" id="IPR038401">
    <property type="entry name" value="Rev1_C_sf"/>
</dbReference>
<evidence type="ECO:0000256" key="16">
    <source>
        <dbReference type="SAM" id="Phobius"/>
    </source>
</evidence>
<dbReference type="GO" id="GO:0003887">
    <property type="term" value="F:DNA-directed DNA polymerase activity"/>
    <property type="evidence" value="ECO:0007669"/>
    <property type="project" value="InterPro"/>
</dbReference>
<dbReference type="Pfam" id="PF14377">
    <property type="entry name" value="UBM"/>
    <property type="match status" value="2"/>
</dbReference>
<keyword evidence="4 13" id="KW-0237">DNA synthesis</keyword>
<dbReference type="SUPFAM" id="SSF52113">
    <property type="entry name" value="BRCT domain"/>
    <property type="match status" value="1"/>
</dbReference>
<dbReference type="InterPro" id="IPR031991">
    <property type="entry name" value="Rev1_C"/>
</dbReference>